<name>A0A512C364_9HYPH</name>
<dbReference type="AlphaFoldDB" id="A0A512C364"/>
<proteinExistence type="predicted"/>
<dbReference type="Proteomes" id="UP000321085">
    <property type="component" value="Unassembled WGS sequence"/>
</dbReference>
<comment type="caution">
    <text evidence="1">The sequence shown here is derived from an EMBL/GenBank/DDBJ whole genome shotgun (WGS) entry which is preliminary data.</text>
</comment>
<sequence length="54" mass="6073">MICQFCHQDVKDPCHDVQEMRQRAMSHVEHCEKALKQDMSDGINPSDGQSAGSI</sequence>
<evidence type="ECO:0000313" key="2">
    <source>
        <dbReference type="Proteomes" id="UP000321085"/>
    </source>
</evidence>
<organism evidence="1 2">
    <name type="scientific">Microvirga aerophila</name>
    <dbReference type="NCBI Taxonomy" id="670291"/>
    <lineage>
        <taxon>Bacteria</taxon>
        <taxon>Pseudomonadati</taxon>
        <taxon>Pseudomonadota</taxon>
        <taxon>Alphaproteobacteria</taxon>
        <taxon>Hyphomicrobiales</taxon>
        <taxon>Methylobacteriaceae</taxon>
        <taxon>Microvirga</taxon>
    </lineage>
</organism>
<protein>
    <submittedName>
        <fullName evidence="1">Uncharacterized protein</fullName>
    </submittedName>
</protein>
<evidence type="ECO:0000313" key="1">
    <source>
        <dbReference type="EMBL" id="GEO18653.1"/>
    </source>
</evidence>
<dbReference type="EMBL" id="BJYU01000222">
    <property type="protein sequence ID" value="GEO18653.1"/>
    <property type="molecule type" value="Genomic_DNA"/>
</dbReference>
<gene>
    <name evidence="1" type="ORF">MAE02_63490</name>
</gene>
<keyword evidence="2" id="KW-1185">Reference proteome</keyword>
<accession>A0A512C364</accession>
<reference evidence="1 2" key="1">
    <citation type="submission" date="2019-07" db="EMBL/GenBank/DDBJ databases">
        <title>Whole genome shotgun sequence of Microvirga aerophila NBRC 106136.</title>
        <authorList>
            <person name="Hosoyama A."/>
            <person name="Uohara A."/>
            <person name="Ohji S."/>
            <person name="Ichikawa N."/>
        </authorList>
    </citation>
    <scope>NUCLEOTIDE SEQUENCE [LARGE SCALE GENOMIC DNA]</scope>
    <source>
        <strain evidence="1 2">NBRC 106136</strain>
    </source>
</reference>